<evidence type="ECO:0000259" key="2">
    <source>
        <dbReference type="Pfam" id="PF13670"/>
    </source>
</evidence>
<feature type="chain" id="PRO_5045269643" evidence="1">
    <location>
        <begin position="28"/>
        <end position="108"/>
    </location>
</feature>
<sequence length="108" mass="11456">MHSTTTRRCLIATVIAASAIGLGLAQAQTSPPAATASPAAASAPAQKLSIRDIAERLEAAGYRDILEIDYEHGRYEAKALNAQGAPVKLYVNAQTGAVERTRTRKQHD</sequence>
<evidence type="ECO:0000256" key="1">
    <source>
        <dbReference type="SAM" id="SignalP"/>
    </source>
</evidence>
<proteinExistence type="predicted"/>
<name>A0ABZ0J229_9BURK</name>
<evidence type="ECO:0000313" key="3">
    <source>
        <dbReference type="EMBL" id="WOO31421.1"/>
    </source>
</evidence>
<dbReference type="EMBL" id="CP136921">
    <property type="protein sequence ID" value="WOO31421.1"/>
    <property type="molecule type" value="Genomic_DNA"/>
</dbReference>
<accession>A0ABZ0J229</accession>
<protein>
    <submittedName>
        <fullName evidence="3">PepSY domain-containing protein</fullName>
    </submittedName>
</protein>
<dbReference type="Pfam" id="PF13670">
    <property type="entry name" value="PepSY_2"/>
    <property type="match status" value="1"/>
</dbReference>
<dbReference type="InterPro" id="IPR025711">
    <property type="entry name" value="PepSY"/>
</dbReference>
<reference evidence="3 4" key="1">
    <citation type="submission" date="2023-03" db="EMBL/GenBank/DDBJ databases">
        <title>Diaphorobacter basophil sp. nov., isolated from a sewage-treatment plant.</title>
        <authorList>
            <person name="Yang K."/>
        </authorList>
    </citation>
    <scope>NUCLEOTIDE SEQUENCE [LARGE SCALE GENOMIC DNA]</scope>
    <source>
        <strain evidence="3 4">Y-1</strain>
    </source>
</reference>
<dbReference type="Proteomes" id="UP001303211">
    <property type="component" value="Chromosome"/>
</dbReference>
<feature type="signal peptide" evidence="1">
    <location>
        <begin position="1"/>
        <end position="27"/>
    </location>
</feature>
<gene>
    <name evidence="3" type="ORF">P4826_13490</name>
</gene>
<feature type="domain" description="PepSY" evidence="2">
    <location>
        <begin position="32"/>
        <end position="98"/>
    </location>
</feature>
<keyword evidence="4" id="KW-1185">Reference proteome</keyword>
<dbReference type="RefSeq" id="WP_317700900.1">
    <property type="nucleotide sequence ID" value="NZ_CP136921.1"/>
</dbReference>
<keyword evidence="1" id="KW-0732">Signal</keyword>
<organism evidence="3 4">
    <name type="scientific">Diaphorobacter limosus</name>
    <dbReference type="NCBI Taxonomy" id="3036128"/>
    <lineage>
        <taxon>Bacteria</taxon>
        <taxon>Pseudomonadati</taxon>
        <taxon>Pseudomonadota</taxon>
        <taxon>Betaproteobacteria</taxon>
        <taxon>Burkholderiales</taxon>
        <taxon>Comamonadaceae</taxon>
        <taxon>Diaphorobacter</taxon>
    </lineage>
</organism>
<evidence type="ECO:0000313" key="4">
    <source>
        <dbReference type="Proteomes" id="UP001303211"/>
    </source>
</evidence>